<keyword evidence="1" id="KW-1133">Transmembrane helix</keyword>
<gene>
    <name evidence="2" type="ORF">ODALV1_LOCUS17911</name>
</gene>
<evidence type="ECO:0008006" key="4">
    <source>
        <dbReference type="Google" id="ProtNLM"/>
    </source>
</evidence>
<dbReference type="Proteomes" id="UP001642540">
    <property type="component" value="Unassembled WGS sequence"/>
</dbReference>
<feature type="transmembrane region" description="Helical" evidence="1">
    <location>
        <begin position="332"/>
        <end position="355"/>
    </location>
</feature>
<name>A0ABP1R237_9HEXA</name>
<keyword evidence="1" id="KW-0812">Transmembrane</keyword>
<feature type="transmembrane region" description="Helical" evidence="1">
    <location>
        <begin position="144"/>
        <end position="163"/>
    </location>
</feature>
<evidence type="ECO:0000313" key="3">
    <source>
        <dbReference type="Proteomes" id="UP001642540"/>
    </source>
</evidence>
<organism evidence="2 3">
    <name type="scientific">Orchesella dallaii</name>
    <dbReference type="NCBI Taxonomy" id="48710"/>
    <lineage>
        <taxon>Eukaryota</taxon>
        <taxon>Metazoa</taxon>
        <taxon>Ecdysozoa</taxon>
        <taxon>Arthropoda</taxon>
        <taxon>Hexapoda</taxon>
        <taxon>Collembola</taxon>
        <taxon>Entomobryomorpha</taxon>
        <taxon>Entomobryoidea</taxon>
        <taxon>Orchesellidae</taxon>
        <taxon>Orchesellinae</taxon>
        <taxon>Orchesella</taxon>
    </lineage>
</organism>
<protein>
    <recommendedName>
        <fullName evidence="4">Gustatory receptor</fullName>
    </recommendedName>
</protein>
<sequence>MNKFHLLSIYFLAVGIFPSFLIKNRFLKFVLLFWNTLTLLFNLLWFILELYRLKQGLSVSYAKVEGGFLVNASLGVASIITISIVLGVRIWIIIHDVAEILQRSRSSLFKRIYLSFQKLSGNFDGKMTSCRCESSSLCFNFNEFILFSIILLSTARHLLFAYLRKILFYTDYVPVPNIWSLEIEFWLRYGKALFCDLSPVDSILLFCVFLLKLVGNSISYLNDKVEMHLMGLEQNHHFSSFHNRPNNRTKTFINAKTPKKKTIVLFQHLILMEYKSLNVFDVKKFSELYMDLVQTWEQVKASVVRLIFICFGMWMQNLSFNCFYSYTAAVDIGFFSLFAVTFHFIVITNVVKYICTAHAVHGMNYQSRRLNCLLLRFLASCSSPDDDEYNSGSLQGYERATKGQMKKDSFKPEDISLIAHLYDLNSKQKPLSLSESHTFNRKTVFPILGTVTTYLIVLLQFQLASNW</sequence>
<feature type="transmembrane region" description="Helical" evidence="1">
    <location>
        <begin position="306"/>
        <end position="326"/>
    </location>
</feature>
<feature type="transmembrane region" description="Helical" evidence="1">
    <location>
        <begin position="444"/>
        <end position="463"/>
    </location>
</feature>
<keyword evidence="3" id="KW-1185">Reference proteome</keyword>
<feature type="transmembrane region" description="Helical" evidence="1">
    <location>
        <begin position="6"/>
        <end position="22"/>
    </location>
</feature>
<evidence type="ECO:0000256" key="1">
    <source>
        <dbReference type="SAM" id="Phobius"/>
    </source>
</evidence>
<comment type="caution">
    <text evidence="2">The sequence shown here is derived from an EMBL/GenBank/DDBJ whole genome shotgun (WGS) entry which is preliminary data.</text>
</comment>
<dbReference type="EMBL" id="CAXLJM020000057">
    <property type="protein sequence ID" value="CAL8117946.1"/>
    <property type="molecule type" value="Genomic_DNA"/>
</dbReference>
<accession>A0ABP1R237</accession>
<reference evidence="2 3" key="1">
    <citation type="submission" date="2024-08" db="EMBL/GenBank/DDBJ databases">
        <authorList>
            <person name="Cucini C."/>
            <person name="Frati F."/>
        </authorList>
    </citation>
    <scope>NUCLEOTIDE SEQUENCE [LARGE SCALE GENOMIC DNA]</scope>
</reference>
<feature type="transmembrane region" description="Helical" evidence="1">
    <location>
        <begin position="29"/>
        <end position="48"/>
    </location>
</feature>
<evidence type="ECO:0000313" key="2">
    <source>
        <dbReference type="EMBL" id="CAL8117946.1"/>
    </source>
</evidence>
<feature type="transmembrane region" description="Helical" evidence="1">
    <location>
        <begin position="68"/>
        <end position="94"/>
    </location>
</feature>
<keyword evidence="1" id="KW-0472">Membrane</keyword>
<feature type="transmembrane region" description="Helical" evidence="1">
    <location>
        <begin position="203"/>
        <end position="221"/>
    </location>
</feature>
<proteinExistence type="predicted"/>